<dbReference type="Proteomes" id="UP000051587">
    <property type="component" value="Unassembled WGS sequence"/>
</dbReference>
<accession>A0A0P1FP37</accession>
<reference evidence="1 2" key="1">
    <citation type="submission" date="2015-09" db="EMBL/GenBank/DDBJ databases">
        <authorList>
            <consortium name="Swine Surveillance"/>
        </authorList>
    </citation>
    <scope>NUCLEOTIDE SEQUENCE [LARGE SCALE GENOMIC DNA]</scope>
    <source>
        <strain evidence="1 2">CECT 4357</strain>
    </source>
</reference>
<name>A0A0P1FP37_THAGE</name>
<evidence type="ECO:0000313" key="1">
    <source>
        <dbReference type="EMBL" id="CUH63110.1"/>
    </source>
</evidence>
<gene>
    <name evidence="1" type="ORF">TG4357_00487</name>
</gene>
<dbReference type="RefSeq" id="WP_058261286.1">
    <property type="nucleotide sequence ID" value="NZ_CP051181.1"/>
</dbReference>
<evidence type="ECO:0000313" key="2">
    <source>
        <dbReference type="Proteomes" id="UP000051587"/>
    </source>
</evidence>
<dbReference type="AlphaFoldDB" id="A0A0P1FP37"/>
<keyword evidence="2" id="KW-1185">Reference proteome</keyword>
<dbReference type="STRING" id="53501.SAMN04488043_103387"/>
<protein>
    <submittedName>
        <fullName evidence="1">Uncharacterized protein</fullName>
    </submittedName>
</protein>
<sequence length="141" mass="16041">MYYSNDPDTAKIKWEVEEHADYDHGLSAADLEDPYETGVDGFTTIKLTMPRHMLVNSTTTKVRWFSGNREDQENEKEIRLVGLTSVLVGLYGHLYEEKIVGDLIYSIEGTTVLSKTQIKKLRQEIDTIVKDRARSGLIADC</sequence>
<proteinExistence type="predicted"/>
<dbReference type="EMBL" id="CYSA01000005">
    <property type="protein sequence ID" value="CUH63110.1"/>
    <property type="molecule type" value="Genomic_DNA"/>
</dbReference>
<organism evidence="1 2">
    <name type="scientific">Thalassovita gelatinovora</name>
    <name type="common">Thalassobius gelatinovorus</name>
    <dbReference type="NCBI Taxonomy" id="53501"/>
    <lineage>
        <taxon>Bacteria</taxon>
        <taxon>Pseudomonadati</taxon>
        <taxon>Pseudomonadota</taxon>
        <taxon>Alphaproteobacteria</taxon>
        <taxon>Rhodobacterales</taxon>
        <taxon>Roseobacteraceae</taxon>
        <taxon>Thalassovita</taxon>
    </lineage>
</organism>